<comment type="caution">
    <text evidence="2">The sequence shown here is derived from an EMBL/GenBank/DDBJ whole genome shotgun (WGS) entry which is preliminary data.</text>
</comment>
<organism evidence="2 3">
    <name type="scientific">Rhizopus delemar</name>
    <dbReference type="NCBI Taxonomy" id="936053"/>
    <lineage>
        <taxon>Eukaryota</taxon>
        <taxon>Fungi</taxon>
        <taxon>Fungi incertae sedis</taxon>
        <taxon>Mucoromycota</taxon>
        <taxon>Mucoromycotina</taxon>
        <taxon>Mucoromycetes</taxon>
        <taxon>Mucorales</taxon>
        <taxon>Mucorineae</taxon>
        <taxon>Rhizopodaceae</taxon>
        <taxon>Rhizopus</taxon>
    </lineage>
</organism>
<evidence type="ECO:0000313" key="3">
    <source>
        <dbReference type="Proteomes" id="UP000740926"/>
    </source>
</evidence>
<reference evidence="2 3" key="1">
    <citation type="journal article" date="2020" name="Microb. Genom.">
        <title>Genetic diversity of clinical and environmental Mucorales isolates obtained from an investigation of mucormycosis cases among solid organ transplant recipients.</title>
        <authorList>
            <person name="Nguyen M.H."/>
            <person name="Kaul D."/>
            <person name="Muto C."/>
            <person name="Cheng S.J."/>
            <person name="Richter R.A."/>
            <person name="Bruno V.M."/>
            <person name="Liu G."/>
            <person name="Beyhan S."/>
            <person name="Sundermann A.J."/>
            <person name="Mounaud S."/>
            <person name="Pasculle A.W."/>
            <person name="Nierman W.C."/>
            <person name="Driscoll E."/>
            <person name="Cumbie R."/>
            <person name="Clancy C.J."/>
            <person name="Dupont C.L."/>
        </authorList>
    </citation>
    <scope>NUCLEOTIDE SEQUENCE [LARGE SCALE GENOMIC DNA]</scope>
    <source>
        <strain evidence="2 3">GL24</strain>
    </source>
</reference>
<sequence length="110" mass="12300">MPELTQALKARILAAVNDGYADQTDTLAQLVRITSQRGEEAAAQDFMAAHHLVRQRVQRGRHPPLAHPPGPVADPERPYRRGARGAPVAMGPRPLRSRYHRRLDARTRRG</sequence>
<protein>
    <submittedName>
        <fullName evidence="2">Uncharacterized protein</fullName>
    </submittedName>
</protein>
<dbReference type="AlphaFoldDB" id="A0A9P6XPW8"/>
<dbReference type="Proteomes" id="UP000740926">
    <property type="component" value="Unassembled WGS sequence"/>
</dbReference>
<feature type="region of interest" description="Disordered" evidence="1">
    <location>
        <begin position="56"/>
        <end position="110"/>
    </location>
</feature>
<accession>A0A9P6XPW8</accession>
<evidence type="ECO:0000256" key="1">
    <source>
        <dbReference type="SAM" id="MobiDB-lite"/>
    </source>
</evidence>
<dbReference type="EMBL" id="JAANIU010013190">
    <property type="protein sequence ID" value="KAG1530100.1"/>
    <property type="molecule type" value="Genomic_DNA"/>
</dbReference>
<proteinExistence type="predicted"/>
<name>A0A9P6XPW8_9FUNG</name>
<gene>
    <name evidence="2" type="ORF">G6F50_017543</name>
</gene>
<keyword evidence="3" id="KW-1185">Reference proteome</keyword>
<evidence type="ECO:0000313" key="2">
    <source>
        <dbReference type="EMBL" id="KAG1530100.1"/>
    </source>
</evidence>